<dbReference type="SUPFAM" id="SSF55874">
    <property type="entry name" value="ATPase domain of HSP90 chaperone/DNA topoisomerase II/histidine kinase"/>
    <property type="match status" value="1"/>
</dbReference>
<reference evidence="9 10" key="1">
    <citation type="journal article" date="2011" name="J. Microbiol.">
        <title>Gramella jeungdoensis sp. nov., isolated from a solar saltern in Korea.</title>
        <authorList>
            <person name="Joung Y."/>
            <person name="Kim H."/>
            <person name="Jang T."/>
            <person name="Ahn T.S."/>
            <person name="Joh K."/>
        </authorList>
    </citation>
    <scope>NUCLEOTIDE SEQUENCE [LARGE SCALE GENOMIC DNA]</scope>
    <source>
        <strain evidence="9 10">KCTC 23123</strain>
    </source>
</reference>
<proteinExistence type="predicted"/>
<feature type="transmembrane region" description="Helical" evidence="7">
    <location>
        <begin position="39"/>
        <end position="61"/>
    </location>
</feature>
<dbReference type="InterPro" id="IPR003661">
    <property type="entry name" value="HisK_dim/P_dom"/>
</dbReference>
<dbReference type="GO" id="GO:0005886">
    <property type="term" value="C:plasma membrane"/>
    <property type="evidence" value="ECO:0007669"/>
    <property type="project" value="TreeGrafter"/>
</dbReference>
<dbReference type="SUPFAM" id="SSF47384">
    <property type="entry name" value="Homodimeric domain of signal transducing histidine kinase"/>
    <property type="match status" value="1"/>
</dbReference>
<dbReference type="Pfam" id="PF00512">
    <property type="entry name" value="HisKA"/>
    <property type="match status" value="1"/>
</dbReference>
<dbReference type="PANTHER" id="PTHR45453">
    <property type="entry name" value="PHOSPHATE REGULON SENSOR PROTEIN PHOR"/>
    <property type="match status" value="1"/>
</dbReference>
<dbReference type="AlphaFoldDB" id="A0A4Y8ARZ4"/>
<evidence type="ECO:0000256" key="1">
    <source>
        <dbReference type="ARBA" id="ARBA00000085"/>
    </source>
</evidence>
<dbReference type="InterPro" id="IPR005467">
    <property type="entry name" value="His_kinase_dom"/>
</dbReference>
<gene>
    <name evidence="9" type="ORF">E2488_10915</name>
</gene>
<evidence type="ECO:0000313" key="9">
    <source>
        <dbReference type="EMBL" id="TEW73977.1"/>
    </source>
</evidence>
<dbReference type="Pfam" id="PF02518">
    <property type="entry name" value="HATPase_c"/>
    <property type="match status" value="1"/>
</dbReference>
<dbReference type="Gene3D" id="3.30.565.10">
    <property type="entry name" value="Histidine kinase-like ATPase, C-terminal domain"/>
    <property type="match status" value="1"/>
</dbReference>
<dbReference type="GO" id="GO:0000155">
    <property type="term" value="F:phosphorelay sensor kinase activity"/>
    <property type="evidence" value="ECO:0007669"/>
    <property type="project" value="InterPro"/>
</dbReference>
<evidence type="ECO:0000256" key="2">
    <source>
        <dbReference type="ARBA" id="ARBA00012438"/>
    </source>
</evidence>
<dbReference type="Gene3D" id="1.10.287.130">
    <property type="match status" value="1"/>
</dbReference>
<dbReference type="InterPro" id="IPR036097">
    <property type="entry name" value="HisK_dim/P_sf"/>
</dbReference>
<keyword evidence="6" id="KW-0902">Two-component regulatory system</keyword>
<keyword evidence="3" id="KW-0597">Phosphoprotein</keyword>
<evidence type="ECO:0000256" key="7">
    <source>
        <dbReference type="SAM" id="Phobius"/>
    </source>
</evidence>
<keyword evidence="5 9" id="KW-0418">Kinase</keyword>
<dbReference type="SMART" id="SM00387">
    <property type="entry name" value="HATPase_c"/>
    <property type="match status" value="1"/>
</dbReference>
<dbReference type="SMART" id="SM00388">
    <property type="entry name" value="HisKA"/>
    <property type="match status" value="1"/>
</dbReference>
<dbReference type="EC" id="2.7.13.3" evidence="2"/>
<sequence length="348" mass="40510">MKIKRTYSFAFWTTLFITLFILGVLLVTAYLFLDIHLNIKYLVPFVSLIFIFTFLIIQYRLEKFIYKRIKKIYDRVSVLDRSDFNKTVITSDIDALSREVQKFAEFKQQQIANLHLRENYRRDFLGNVSHELKTPLFTVQGYLLTLADGAMDDKKISKKYLKRANKGVERLISIVKDLDLISKLESADLVLNKEPFNILELVQEVFDLLEMKGKKRNVSLHFNKHYIFPIMVIADIEKIEQVLTNLIVNAIKYSKKNGTIMVSIEKMEPKVLVKVIDDGEGIKAAYLPRLFERFYRVDQSRSRDQGGSGLGLSIVKHIIESHNEQIFVKSEFGKGSEFSFTLEKEKVI</sequence>
<dbReference type="InterPro" id="IPR050351">
    <property type="entry name" value="BphY/WalK/GraS-like"/>
</dbReference>
<comment type="catalytic activity">
    <reaction evidence="1">
        <text>ATP + protein L-histidine = ADP + protein N-phospho-L-histidine.</text>
        <dbReference type="EC" id="2.7.13.3"/>
    </reaction>
</comment>
<evidence type="ECO:0000313" key="10">
    <source>
        <dbReference type="Proteomes" id="UP000298517"/>
    </source>
</evidence>
<keyword evidence="7" id="KW-0812">Transmembrane</keyword>
<dbReference type="CDD" id="cd00082">
    <property type="entry name" value="HisKA"/>
    <property type="match status" value="1"/>
</dbReference>
<evidence type="ECO:0000256" key="4">
    <source>
        <dbReference type="ARBA" id="ARBA00022679"/>
    </source>
</evidence>
<keyword evidence="10" id="KW-1185">Reference proteome</keyword>
<feature type="transmembrane region" description="Helical" evidence="7">
    <location>
        <begin position="9"/>
        <end position="33"/>
    </location>
</feature>
<keyword evidence="4" id="KW-0808">Transferase</keyword>
<dbReference type="PANTHER" id="PTHR45453:SF1">
    <property type="entry name" value="PHOSPHATE REGULON SENSOR PROTEIN PHOR"/>
    <property type="match status" value="1"/>
</dbReference>
<keyword evidence="7" id="KW-0472">Membrane</keyword>
<dbReference type="InterPro" id="IPR004358">
    <property type="entry name" value="Sig_transdc_His_kin-like_C"/>
</dbReference>
<evidence type="ECO:0000259" key="8">
    <source>
        <dbReference type="PROSITE" id="PS50109"/>
    </source>
</evidence>
<dbReference type="FunFam" id="3.30.565.10:FF:000006">
    <property type="entry name" value="Sensor histidine kinase WalK"/>
    <property type="match status" value="1"/>
</dbReference>
<dbReference type="EMBL" id="SNQI01000003">
    <property type="protein sequence ID" value="TEW73977.1"/>
    <property type="molecule type" value="Genomic_DNA"/>
</dbReference>
<comment type="caution">
    <text evidence="9">The sequence shown here is derived from an EMBL/GenBank/DDBJ whole genome shotgun (WGS) entry which is preliminary data.</text>
</comment>
<accession>A0A4Y8ARZ4</accession>
<dbReference type="OrthoDB" id="9813151at2"/>
<dbReference type="GO" id="GO:0016036">
    <property type="term" value="P:cellular response to phosphate starvation"/>
    <property type="evidence" value="ECO:0007669"/>
    <property type="project" value="TreeGrafter"/>
</dbReference>
<name>A0A4Y8ARZ4_9FLAO</name>
<dbReference type="Proteomes" id="UP000298517">
    <property type="component" value="Unassembled WGS sequence"/>
</dbReference>
<organism evidence="9 10">
    <name type="scientific">Gramella jeungdoensis</name>
    <dbReference type="NCBI Taxonomy" id="708091"/>
    <lineage>
        <taxon>Bacteria</taxon>
        <taxon>Pseudomonadati</taxon>
        <taxon>Bacteroidota</taxon>
        <taxon>Flavobacteriia</taxon>
        <taxon>Flavobacteriales</taxon>
        <taxon>Flavobacteriaceae</taxon>
        <taxon>Christiangramia</taxon>
    </lineage>
</organism>
<keyword evidence="7" id="KW-1133">Transmembrane helix</keyword>
<dbReference type="InterPro" id="IPR003594">
    <property type="entry name" value="HATPase_dom"/>
</dbReference>
<dbReference type="InterPro" id="IPR036890">
    <property type="entry name" value="HATPase_C_sf"/>
</dbReference>
<feature type="domain" description="Histidine kinase" evidence="8">
    <location>
        <begin position="127"/>
        <end position="346"/>
    </location>
</feature>
<dbReference type="PRINTS" id="PR00344">
    <property type="entry name" value="BCTRLSENSOR"/>
</dbReference>
<dbReference type="RefSeq" id="WP_134248376.1">
    <property type="nucleotide sequence ID" value="NZ_SNQI01000003.1"/>
</dbReference>
<dbReference type="CDD" id="cd00075">
    <property type="entry name" value="HATPase"/>
    <property type="match status" value="1"/>
</dbReference>
<dbReference type="GO" id="GO:0004721">
    <property type="term" value="F:phosphoprotein phosphatase activity"/>
    <property type="evidence" value="ECO:0007669"/>
    <property type="project" value="TreeGrafter"/>
</dbReference>
<dbReference type="PROSITE" id="PS50109">
    <property type="entry name" value="HIS_KIN"/>
    <property type="match status" value="1"/>
</dbReference>
<evidence type="ECO:0000256" key="6">
    <source>
        <dbReference type="ARBA" id="ARBA00023012"/>
    </source>
</evidence>
<evidence type="ECO:0000256" key="3">
    <source>
        <dbReference type="ARBA" id="ARBA00022553"/>
    </source>
</evidence>
<protein>
    <recommendedName>
        <fullName evidence="2">histidine kinase</fullName>
        <ecNumber evidence="2">2.7.13.3</ecNumber>
    </recommendedName>
</protein>
<evidence type="ECO:0000256" key="5">
    <source>
        <dbReference type="ARBA" id="ARBA00022777"/>
    </source>
</evidence>